<keyword evidence="4" id="KW-0067">ATP-binding</keyword>
<evidence type="ECO:0000256" key="2">
    <source>
        <dbReference type="ARBA" id="ARBA00022695"/>
    </source>
</evidence>
<comment type="caution">
    <text evidence="9">The sequence shown here is derived from an EMBL/GenBank/DDBJ whole genome shotgun (WGS) entry which is preliminary data.</text>
</comment>
<evidence type="ECO:0000256" key="4">
    <source>
        <dbReference type="ARBA" id="ARBA00022840"/>
    </source>
</evidence>
<evidence type="ECO:0000256" key="6">
    <source>
        <dbReference type="ARBA" id="ARBA00047939"/>
    </source>
</evidence>
<dbReference type="InterPro" id="IPR003812">
    <property type="entry name" value="Fido"/>
</dbReference>
<evidence type="ECO:0000256" key="1">
    <source>
        <dbReference type="ARBA" id="ARBA00022679"/>
    </source>
</evidence>
<comment type="catalytic activity">
    <reaction evidence="6">
        <text>L-threonyl-[protein] + ATP = 3-O-(5'-adenylyl)-L-threonyl-[protein] + diphosphate</text>
        <dbReference type="Rhea" id="RHEA:54292"/>
        <dbReference type="Rhea" id="RHEA-COMP:11060"/>
        <dbReference type="Rhea" id="RHEA-COMP:13847"/>
        <dbReference type="ChEBI" id="CHEBI:30013"/>
        <dbReference type="ChEBI" id="CHEBI:30616"/>
        <dbReference type="ChEBI" id="CHEBI:33019"/>
        <dbReference type="ChEBI" id="CHEBI:138113"/>
        <dbReference type="EC" id="2.7.7.108"/>
    </reaction>
</comment>
<keyword evidence="10" id="KW-1185">Reference proteome</keyword>
<protein>
    <recommendedName>
        <fullName evidence="5">protein adenylyltransferase</fullName>
        <ecNumber evidence="5">2.7.7.108</ecNumber>
    </recommendedName>
</protein>
<comment type="catalytic activity">
    <reaction evidence="7">
        <text>L-tyrosyl-[protein] + ATP = O-(5'-adenylyl)-L-tyrosyl-[protein] + diphosphate</text>
        <dbReference type="Rhea" id="RHEA:54288"/>
        <dbReference type="Rhea" id="RHEA-COMP:10136"/>
        <dbReference type="Rhea" id="RHEA-COMP:13846"/>
        <dbReference type="ChEBI" id="CHEBI:30616"/>
        <dbReference type="ChEBI" id="CHEBI:33019"/>
        <dbReference type="ChEBI" id="CHEBI:46858"/>
        <dbReference type="ChEBI" id="CHEBI:83624"/>
        <dbReference type="EC" id="2.7.7.108"/>
    </reaction>
</comment>
<evidence type="ECO:0000256" key="5">
    <source>
        <dbReference type="ARBA" id="ARBA00034531"/>
    </source>
</evidence>
<feature type="domain" description="Fido" evidence="8">
    <location>
        <begin position="52"/>
        <end position="187"/>
    </location>
</feature>
<dbReference type="PROSITE" id="PS51459">
    <property type="entry name" value="FIDO"/>
    <property type="match status" value="1"/>
</dbReference>
<dbReference type="Gene3D" id="1.10.3290.10">
    <property type="entry name" value="Fido-like domain"/>
    <property type="match status" value="1"/>
</dbReference>
<proteinExistence type="predicted"/>
<dbReference type="InterPro" id="IPR036597">
    <property type="entry name" value="Fido-like_dom_sf"/>
</dbReference>
<reference evidence="9 10" key="1">
    <citation type="submission" date="2018-05" db="EMBL/GenBank/DDBJ databases">
        <title>Genomic Encyclopedia of Type Strains, Phase IV (KMG-IV): sequencing the most valuable type-strain genomes for metagenomic binning, comparative biology and taxonomic classification.</title>
        <authorList>
            <person name="Goeker M."/>
        </authorList>
    </citation>
    <scope>NUCLEOTIDE SEQUENCE [LARGE SCALE GENOMIC DNA]</scope>
    <source>
        <strain evidence="9 10">DSM 6986</strain>
    </source>
</reference>
<accession>A0A316BLR6</accession>
<evidence type="ECO:0000313" key="9">
    <source>
        <dbReference type="EMBL" id="PWJ74173.1"/>
    </source>
</evidence>
<dbReference type="GO" id="GO:0070733">
    <property type="term" value="F:AMPylase activity"/>
    <property type="evidence" value="ECO:0007669"/>
    <property type="project" value="UniProtKB-EC"/>
</dbReference>
<dbReference type="PANTHER" id="PTHR39560:SF1">
    <property type="entry name" value="PROTEIN ADENYLYLTRANSFERASE FIC-RELATED"/>
    <property type="match status" value="1"/>
</dbReference>
<keyword evidence="2" id="KW-0548">Nucleotidyltransferase</keyword>
<dbReference type="InterPro" id="IPR041533">
    <property type="entry name" value="Bep_BID"/>
</dbReference>
<dbReference type="PANTHER" id="PTHR39560">
    <property type="entry name" value="PROTEIN ADENYLYLTRANSFERASE FIC-RELATED"/>
    <property type="match status" value="1"/>
</dbReference>
<evidence type="ECO:0000313" key="10">
    <source>
        <dbReference type="Proteomes" id="UP000245396"/>
    </source>
</evidence>
<dbReference type="AlphaFoldDB" id="A0A316BLR6"/>
<dbReference type="GO" id="GO:0051302">
    <property type="term" value="P:regulation of cell division"/>
    <property type="evidence" value="ECO:0007669"/>
    <property type="project" value="TreeGrafter"/>
</dbReference>
<keyword evidence="3" id="KW-0547">Nucleotide-binding</keyword>
<dbReference type="SUPFAM" id="SSF140931">
    <property type="entry name" value="Fic-like"/>
    <property type="match status" value="1"/>
</dbReference>
<dbReference type="EMBL" id="QGGG01000024">
    <property type="protein sequence ID" value="PWJ74173.1"/>
    <property type="molecule type" value="Genomic_DNA"/>
</dbReference>
<evidence type="ECO:0000259" key="8">
    <source>
        <dbReference type="PROSITE" id="PS51459"/>
    </source>
</evidence>
<dbReference type="Pfam" id="PF17841">
    <property type="entry name" value="Bep_C_terminal"/>
    <property type="match status" value="1"/>
</dbReference>
<sequence>MTFDPFGDFATRGYLRNHAGQKDMAKVKDLEHDAFRGNVERALHNLSRVERLSFEDVKKTHETLFGDVYPWAGQDRSQNARDLHVTKGAVEFMFASHVGRGVDYALGQGNDAATMREKPGEVMGNLAYAHPFLDGNGRTIMTVHTELCRRAGIHIDWSQTNKNDYLNALTRELEAPGKGHLDAYLKPYVRSGAIDRAQSADALRGLPGLGPEEKTMTGQPILPARTLDSAVSKTDLDKALEQSDYFRETSRNLDRMAAGVYRDPSKMLDAVRETAMSGKIGDRDVIARLSLDPEAYGPYKGAGGVFSSREERMDYRRAIAGRTGLRGVADDYISLVHGIRQTLAQEKHELAERGKVEIAQPSAALMSAIEKKQPLSDDQKTELSKSIRSFEKRFGDDIGRLRTARNLAPIAEKHGANEQQLATARTVLKTLDKGDAQVRNQARELNQSQSLGKGGPSR</sequence>
<dbReference type="GO" id="GO:0005524">
    <property type="term" value="F:ATP binding"/>
    <property type="evidence" value="ECO:0007669"/>
    <property type="project" value="UniProtKB-KW"/>
</dbReference>
<dbReference type="OrthoDB" id="9813719at2"/>
<dbReference type="Pfam" id="PF02661">
    <property type="entry name" value="Fic"/>
    <property type="match status" value="1"/>
</dbReference>
<dbReference type="EC" id="2.7.7.108" evidence="5"/>
<evidence type="ECO:0000256" key="7">
    <source>
        <dbReference type="ARBA" id="ARBA00048696"/>
    </source>
</evidence>
<keyword evidence="1" id="KW-0808">Transferase</keyword>
<dbReference type="Proteomes" id="UP000245396">
    <property type="component" value="Unassembled WGS sequence"/>
</dbReference>
<gene>
    <name evidence="9" type="ORF">C7441_12448</name>
</gene>
<name>A0A316BLR6_PSESE</name>
<organism evidence="9 10">
    <name type="scientific">Pseudaminobacter salicylatoxidans</name>
    <dbReference type="NCBI Taxonomy" id="93369"/>
    <lineage>
        <taxon>Bacteria</taxon>
        <taxon>Pseudomonadati</taxon>
        <taxon>Pseudomonadota</taxon>
        <taxon>Alphaproteobacteria</taxon>
        <taxon>Hyphomicrobiales</taxon>
        <taxon>Phyllobacteriaceae</taxon>
        <taxon>Pseudaminobacter</taxon>
    </lineage>
</organism>
<evidence type="ECO:0000256" key="3">
    <source>
        <dbReference type="ARBA" id="ARBA00022741"/>
    </source>
</evidence>